<dbReference type="InterPro" id="IPR051414">
    <property type="entry name" value="Adenylate-forming_Reductase"/>
</dbReference>
<protein>
    <recommendedName>
        <fullName evidence="3">Carrier domain-containing protein</fullName>
    </recommendedName>
</protein>
<dbReference type="InterPro" id="IPR006162">
    <property type="entry name" value="Ppantetheine_attach_site"/>
</dbReference>
<dbReference type="InterPro" id="IPR000873">
    <property type="entry name" value="AMP-dep_synth/lig_dom"/>
</dbReference>
<dbReference type="InterPro" id="IPR009081">
    <property type="entry name" value="PP-bd_ACP"/>
</dbReference>
<gene>
    <name evidence="4" type="ORF">PENSTE_c006G09889</name>
</gene>
<feature type="domain" description="Carrier" evidence="3">
    <location>
        <begin position="546"/>
        <end position="629"/>
    </location>
</feature>
<dbReference type="PROSITE" id="PS00012">
    <property type="entry name" value="PHOSPHOPANTETHEINE"/>
    <property type="match status" value="1"/>
</dbReference>
<organism evidence="4 5">
    <name type="scientific">Penicillium steckii</name>
    <dbReference type="NCBI Taxonomy" id="303698"/>
    <lineage>
        <taxon>Eukaryota</taxon>
        <taxon>Fungi</taxon>
        <taxon>Dikarya</taxon>
        <taxon>Ascomycota</taxon>
        <taxon>Pezizomycotina</taxon>
        <taxon>Eurotiomycetes</taxon>
        <taxon>Eurotiomycetidae</taxon>
        <taxon>Eurotiales</taxon>
        <taxon>Aspergillaceae</taxon>
        <taxon>Penicillium</taxon>
    </lineage>
</organism>
<dbReference type="InterPro" id="IPR042099">
    <property type="entry name" value="ANL_N_sf"/>
</dbReference>
<keyword evidence="1" id="KW-0596">Phosphopantetheine</keyword>
<dbReference type="SUPFAM" id="SSF47336">
    <property type="entry name" value="ACP-like"/>
    <property type="match status" value="1"/>
</dbReference>
<dbReference type="SMART" id="SM00823">
    <property type="entry name" value="PKS_PP"/>
    <property type="match status" value="1"/>
</dbReference>
<evidence type="ECO:0000256" key="1">
    <source>
        <dbReference type="ARBA" id="ARBA00022450"/>
    </source>
</evidence>
<dbReference type="Gene3D" id="3.40.50.720">
    <property type="entry name" value="NAD(P)-binding Rossmann-like Domain"/>
    <property type="match status" value="1"/>
</dbReference>
<dbReference type="Gene3D" id="3.40.50.12780">
    <property type="entry name" value="N-terminal domain of ligase-like"/>
    <property type="match status" value="1"/>
</dbReference>
<dbReference type="PANTHER" id="PTHR43439">
    <property type="entry name" value="PHENYLACETATE-COENZYME A LIGASE"/>
    <property type="match status" value="1"/>
</dbReference>
<dbReference type="Pfam" id="PF07993">
    <property type="entry name" value="NAD_binding_4"/>
    <property type="match status" value="1"/>
</dbReference>
<dbReference type="PROSITE" id="PS00455">
    <property type="entry name" value="AMP_BINDING"/>
    <property type="match status" value="1"/>
</dbReference>
<dbReference type="STRING" id="303698.A0A1V6TGS8"/>
<reference evidence="5" key="1">
    <citation type="journal article" date="2017" name="Nat. Microbiol.">
        <title>Global analysis of biosynthetic gene clusters reveals vast potential of secondary metabolite production in Penicillium species.</title>
        <authorList>
            <person name="Nielsen J.C."/>
            <person name="Grijseels S."/>
            <person name="Prigent S."/>
            <person name="Ji B."/>
            <person name="Dainat J."/>
            <person name="Nielsen K.F."/>
            <person name="Frisvad J.C."/>
            <person name="Workman M."/>
            <person name="Nielsen J."/>
        </authorList>
    </citation>
    <scope>NUCLEOTIDE SEQUENCE [LARGE SCALE GENOMIC DNA]</scope>
    <source>
        <strain evidence="5">IBT 24891</strain>
    </source>
</reference>
<sequence>MDPNQKRLLVKTVDDAAETEPERLFAKVPQGTELSDGFLDITMRSLARAVNCMAWWIENTIGSGKNQETLAYMAKNDVRYCIFFLACQKTGYQAFFPSTRNSDEAFVYLLNTMKCSKFFYSEERKTRVSELEKLQENLETFDIPSLKLLLSDKSGLRPYPYIKSYPEVEDNVVFIIHSSGTTGMPKPVYLTNGFLATLDSMAQIPWPEGREPAPFWHISSENLVLATTPFFHLMGIFSFTMSIYHRVPVLVGLDKPLSVDYLVDLLETARPTGALLPPSVLEDMCNSDQALESLRTLKSVYFGGAPLAPERGAKLSQYTRVVSVIGASEVGWILAVIPEAKEDWSYFEWNPAYGIEMQHTGDKVYEMVFRRHSHRDYQGIFHTYPHLDVYHTNDLFTQHPTKENLWKYHGRKDDVVVLSNGEKFNPIGMELMIECHPLVSRALVVGQSRFQAGLLIEPSPSAPQMESKIFIEEIWPTVQAANQTIAAHGRVMKNMIGFASRDKPFKTTPKGTTQRRAVTRDYEKEIDELYEASLNDELAISLPENLDIPSLSDFVFQIVSRVMEKADFSVEQDLYSLGLDSLMTIQVTKALQKSLQTRQNKANKEAITPQILYANPTVKQLAEALLRLLEGKSSDVVPRDERLLAILKKYTDDLPSDRVIPSDIPAAPSTVILTGSTGSLGTYLLHGLLNNPSISKIYCLNRSDAKSRQKQSLQEKGLNFDTDFWETKVEFLKVSFGEARFGLETGKYQEMLDSVDTVIHNAWKVDFNHSVESFEETHIRGMRRFVDFSLASRYNAHLHFVSSISTVGAWDAKMGPLVPEIPMEDSSVVLPQGYGESKHISERICLEASRKSHVPTTVYRVGQIAGPTTPTGQWNPHEWLPTIISTSKSMSKIPNQLGSMAVDWVPVDTLSSIMSEIIHSRHGNQETSAVFHLTNAEKAEWSSLLPVIQKKYGVKPVDFSEWVSELEAIRQPTVAEITEKPALKLLGFYRGLVDEEKGAMAVPLDVQRARNASTTMRALGPISPSLMANWLEQWNF</sequence>
<keyword evidence="2" id="KW-0597">Phosphoprotein</keyword>
<dbReference type="SUPFAM" id="SSF51735">
    <property type="entry name" value="NAD(P)-binding Rossmann-fold domains"/>
    <property type="match status" value="1"/>
</dbReference>
<evidence type="ECO:0000313" key="4">
    <source>
        <dbReference type="EMBL" id="OQE25568.1"/>
    </source>
</evidence>
<dbReference type="Pfam" id="PF23562">
    <property type="entry name" value="AMP-binding_C_3"/>
    <property type="match status" value="1"/>
</dbReference>
<dbReference type="InterPro" id="IPR013120">
    <property type="entry name" value="FAR_NAD-bd"/>
</dbReference>
<dbReference type="AlphaFoldDB" id="A0A1V6TGS8"/>
<dbReference type="Pfam" id="PF00501">
    <property type="entry name" value="AMP-binding"/>
    <property type="match status" value="1"/>
</dbReference>
<accession>A0A1V6TGS8</accession>
<evidence type="ECO:0000256" key="2">
    <source>
        <dbReference type="ARBA" id="ARBA00022553"/>
    </source>
</evidence>
<dbReference type="SUPFAM" id="SSF56801">
    <property type="entry name" value="Acetyl-CoA synthetase-like"/>
    <property type="match status" value="1"/>
</dbReference>
<dbReference type="PANTHER" id="PTHR43439:SF2">
    <property type="entry name" value="ENZYME, PUTATIVE (JCVI)-RELATED"/>
    <property type="match status" value="1"/>
</dbReference>
<dbReference type="GO" id="GO:0044550">
    <property type="term" value="P:secondary metabolite biosynthetic process"/>
    <property type="evidence" value="ECO:0007669"/>
    <property type="project" value="UniProtKB-ARBA"/>
</dbReference>
<dbReference type="InterPro" id="IPR036291">
    <property type="entry name" value="NAD(P)-bd_dom_sf"/>
</dbReference>
<proteinExistence type="predicted"/>
<name>A0A1V6TGS8_9EURO</name>
<dbReference type="EMBL" id="MLKD01000006">
    <property type="protein sequence ID" value="OQE25568.1"/>
    <property type="molecule type" value="Genomic_DNA"/>
</dbReference>
<evidence type="ECO:0000259" key="3">
    <source>
        <dbReference type="PROSITE" id="PS50075"/>
    </source>
</evidence>
<dbReference type="PROSITE" id="PS50075">
    <property type="entry name" value="CARRIER"/>
    <property type="match status" value="1"/>
</dbReference>
<dbReference type="InterPro" id="IPR020845">
    <property type="entry name" value="AMP-binding_CS"/>
</dbReference>
<evidence type="ECO:0000313" key="5">
    <source>
        <dbReference type="Proteomes" id="UP000191285"/>
    </source>
</evidence>
<dbReference type="InterPro" id="IPR036736">
    <property type="entry name" value="ACP-like_sf"/>
</dbReference>
<dbReference type="Gene3D" id="1.10.1200.10">
    <property type="entry name" value="ACP-like"/>
    <property type="match status" value="1"/>
</dbReference>
<dbReference type="OrthoDB" id="429813at2759"/>
<dbReference type="GO" id="GO:0031177">
    <property type="term" value="F:phosphopantetheine binding"/>
    <property type="evidence" value="ECO:0007669"/>
    <property type="project" value="InterPro"/>
</dbReference>
<dbReference type="InterPro" id="IPR020806">
    <property type="entry name" value="PKS_PP-bd"/>
</dbReference>
<dbReference type="Pfam" id="PF00550">
    <property type="entry name" value="PP-binding"/>
    <property type="match status" value="1"/>
</dbReference>
<comment type="caution">
    <text evidence="4">The sequence shown here is derived from an EMBL/GenBank/DDBJ whole genome shotgun (WGS) entry which is preliminary data.</text>
</comment>
<keyword evidence="5" id="KW-1185">Reference proteome</keyword>
<dbReference type="Proteomes" id="UP000191285">
    <property type="component" value="Unassembled WGS sequence"/>
</dbReference>